<evidence type="ECO:0000313" key="8">
    <source>
        <dbReference type="EMBL" id="KAJ8921859.1"/>
    </source>
</evidence>
<evidence type="ECO:0000256" key="4">
    <source>
        <dbReference type="ARBA" id="ARBA00022691"/>
    </source>
</evidence>
<dbReference type="Gene3D" id="2.170.270.10">
    <property type="entry name" value="SET domain"/>
    <property type="match status" value="1"/>
</dbReference>
<dbReference type="InterPro" id="IPR046341">
    <property type="entry name" value="SET_dom_sf"/>
</dbReference>
<dbReference type="SMART" id="SM00317">
    <property type="entry name" value="SET"/>
    <property type="match status" value="1"/>
</dbReference>
<keyword evidence="3" id="KW-0808">Transferase</keyword>
<keyword evidence="2" id="KW-0158">Chromosome</keyword>
<dbReference type="GO" id="GO:0008270">
    <property type="term" value="F:zinc ion binding"/>
    <property type="evidence" value="ECO:0007669"/>
    <property type="project" value="InterPro"/>
</dbReference>
<dbReference type="SUPFAM" id="SSF82199">
    <property type="entry name" value="SET domain"/>
    <property type="match status" value="1"/>
</dbReference>
<feature type="domain" description="SET" evidence="6">
    <location>
        <begin position="431"/>
        <end position="548"/>
    </location>
</feature>
<feature type="repeat" description="ANK" evidence="5">
    <location>
        <begin position="105"/>
        <end position="137"/>
    </location>
</feature>
<evidence type="ECO:0000259" key="6">
    <source>
        <dbReference type="PROSITE" id="PS50280"/>
    </source>
</evidence>
<evidence type="ECO:0000313" key="9">
    <source>
        <dbReference type="Proteomes" id="UP001159042"/>
    </source>
</evidence>
<dbReference type="SMART" id="SM00468">
    <property type="entry name" value="PreSET"/>
    <property type="match status" value="1"/>
</dbReference>
<dbReference type="PROSITE" id="PS50088">
    <property type="entry name" value="ANK_REPEAT"/>
    <property type="match status" value="6"/>
</dbReference>
<dbReference type="Proteomes" id="UP001159042">
    <property type="component" value="Unassembled WGS sequence"/>
</dbReference>
<name>A0AAV8W5Z7_9CUCU</name>
<dbReference type="PRINTS" id="PR01415">
    <property type="entry name" value="ANKYRIN"/>
</dbReference>
<dbReference type="PANTHER" id="PTHR46307">
    <property type="entry name" value="G9A, ISOFORM B"/>
    <property type="match status" value="1"/>
</dbReference>
<keyword evidence="5" id="KW-0040">ANK repeat</keyword>
<dbReference type="PROSITE" id="PS50867">
    <property type="entry name" value="PRE_SET"/>
    <property type="match status" value="1"/>
</dbReference>
<dbReference type="InterPro" id="IPR002110">
    <property type="entry name" value="Ankyrin_rpt"/>
</dbReference>
<keyword evidence="4" id="KW-0949">S-adenosyl-L-methionine</keyword>
<dbReference type="AlphaFoldDB" id="A0AAV8W5Z7"/>
<accession>A0AAV8W5Z7</accession>
<reference evidence="8 9" key="1">
    <citation type="journal article" date="2023" name="Insect Mol. Biol.">
        <title>Genome sequencing provides insights into the evolution of gene families encoding plant cell wall-degrading enzymes in longhorned beetles.</title>
        <authorList>
            <person name="Shin N.R."/>
            <person name="Okamura Y."/>
            <person name="Kirsch R."/>
            <person name="Pauchet Y."/>
        </authorList>
    </citation>
    <scope>NUCLEOTIDE SEQUENCE [LARGE SCALE GENOMIC DNA]</scope>
    <source>
        <strain evidence="8">EAD_L_NR</strain>
    </source>
</reference>
<evidence type="ECO:0000259" key="7">
    <source>
        <dbReference type="PROSITE" id="PS50867"/>
    </source>
</evidence>
<dbReference type="GO" id="GO:0000785">
    <property type="term" value="C:chromatin"/>
    <property type="evidence" value="ECO:0007669"/>
    <property type="project" value="TreeGrafter"/>
</dbReference>
<dbReference type="Pfam" id="PF05033">
    <property type="entry name" value="Pre-SET"/>
    <property type="match status" value="1"/>
</dbReference>
<gene>
    <name evidence="8" type="ORF">NQ315_008491</name>
</gene>
<protein>
    <submittedName>
        <fullName evidence="8">Uncharacterized protein</fullName>
    </submittedName>
</protein>
<dbReference type="InterPro" id="IPR001214">
    <property type="entry name" value="SET_dom"/>
</dbReference>
<dbReference type="CDD" id="cd10543">
    <property type="entry name" value="SET_EHMT"/>
    <property type="match status" value="1"/>
</dbReference>
<evidence type="ECO:0000256" key="3">
    <source>
        <dbReference type="ARBA" id="ARBA00022603"/>
    </source>
</evidence>
<dbReference type="Pfam" id="PF00856">
    <property type="entry name" value="SET"/>
    <property type="match status" value="1"/>
</dbReference>
<dbReference type="SUPFAM" id="SSF48403">
    <property type="entry name" value="Ankyrin repeat"/>
    <property type="match status" value="1"/>
</dbReference>
<dbReference type="GO" id="GO:0046974">
    <property type="term" value="F:histone H3K9 methyltransferase activity"/>
    <property type="evidence" value="ECO:0007669"/>
    <property type="project" value="TreeGrafter"/>
</dbReference>
<feature type="repeat" description="ANK" evidence="5">
    <location>
        <begin position="241"/>
        <end position="273"/>
    </location>
</feature>
<dbReference type="PROSITE" id="PS50297">
    <property type="entry name" value="ANK_REP_REGION"/>
    <property type="match status" value="4"/>
</dbReference>
<dbReference type="GO" id="GO:0002039">
    <property type="term" value="F:p53 binding"/>
    <property type="evidence" value="ECO:0007669"/>
    <property type="project" value="InterPro"/>
</dbReference>
<dbReference type="GO" id="GO:0005634">
    <property type="term" value="C:nucleus"/>
    <property type="evidence" value="ECO:0007669"/>
    <property type="project" value="InterPro"/>
</dbReference>
<comment type="caution">
    <text evidence="8">The sequence shown here is derived from an EMBL/GenBank/DDBJ whole genome shotgun (WGS) entry which is preliminary data.</text>
</comment>
<dbReference type="InterPro" id="IPR043550">
    <property type="entry name" value="EHMT1/EHMT2"/>
</dbReference>
<feature type="repeat" description="ANK" evidence="5">
    <location>
        <begin position="208"/>
        <end position="240"/>
    </location>
</feature>
<dbReference type="GO" id="GO:0032259">
    <property type="term" value="P:methylation"/>
    <property type="evidence" value="ECO:0007669"/>
    <property type="project" value="UniProtKB-KW"/>
</dbReference>
<dbReference type="PANTHER" id="PTHR46307:SF4">
    <property type="entry name" value="G9A, ISOFORM B"/>
    <property type="match status" value="1"/>
</dbReference>
<feature type="repeat" description="ANK" evidence="5">
    <location>
        <begin position="138"/>
        <end position="170"/>
    </location>
</feature>
<keyword evidence="3" id="KW-0489">Methyltransferase</keyword>
<dbReference type="InterPro" id="IPR036770">
    <property type="entry name" value="Ankyrin_rpt-contain_sf"/>
</dbReference>
<dbReference type="Gene3D" id="1.25.40.20">
    <property type="entry name" value="Ankyrin repeat-containing domain"/>
    <property type="match status" value="2"/>
</dbReference>
<keyword evidence="9" id="KW-1185">Reference proteome</keyword>
<evidence type="ECO:0000256" key="2">
    <source>
        <dbReference type="ARBA" id="ARBA00022454"/>
    </source>
</evidence>
<feature type="repeat" description="ANK" evidence="5">
    <location>
        <begin position="175"/>
        <end position="207"/>
    </location>
</feature>
<feature type="domain" description="Pre-SET" evidence="7">
    <location>
        <begin position="364"/>
        <end position="428"/>
    </location>
</feature>
<dbReference type="GO" id="GO:0000122">
    <property type="term" value="P:negative regulation of transcription by RNA polymerase II"/>
    <property type="evidence" value="ECO:0007669"/>
    <property type="project" value="TreeGrafter"/>
</dbReference>
<proteinExistence type="predicted"/>
<evidence type="ECO:0000256" key="1">
    <source>
        <dbReference type="ARBA" id="ARBA00004286"/>
    </source>
</evidence>
<dbReference type="PROSITE" id="PS50280">
    <property type="entry name" value="SET"/>
    <property type="match status" value="1"/>
</dbReference>
<dbReference type="Pfam" id="PF12796">
    <property type="entry name" value="Ank_2"/>
    <property type="match status" value="3"/>
</dbReference>
<dbReference type="SMART" id="SM00248">
    <property type="entry name" value="ANK"/>
    <property type="match status" value="6"/>
</dbReference>
<dbReference type="InterPro" id="IPR007728">
    <property type="entry name" value="Pre-SET_dom"/>
</dbReference>
<organism evidence="8 9">
    <name type="scientific">Exocentrus adspersus</name>
    <dbReference type="NCBI Taxonomy" id="1586481"/>
    <lineage>
        <taxon>Eukaryota</taxon>
        <taxon>Metazoa</taxon>
        <taxon>Ecdysozoa</taxon>
        <taxon>Arthropoda</taxon>
        <taxon>Hexapoda</taxon>
        <taxon>Insecta</taxon>
        <taxon>Pterygota</taxon>
        <taxon>Neoptera</taxon>
        <taxon>Endopterygota</taxon>
        <taxon>Coleoptera</taxon>
        <taxon>Polyphaga</taxon>
        <taxon>Cucujiformia</taxon>
        <taxon>Chrysomeloidea</taxon>
        <taxon>Cerambycidae</taxon>
        <taxon>Lamiinae</taxon>
        <taxon>Acanthocinini</taxon>
        <taxon>Exocentrus</taxon>
    </lineage>
</organism>
<evidence type="ECO:0000256" key="5">
    <source>
        <dbReference type="PROSITE-ProRule" id="PRU00023"/>
    </source>
</evidence>
<comment type="subcellular location">
    <subcellularLocation>
        <location evidence="1">Chromosome</location>
    </subcellularLocation>
</comment>
<sequence length="586" mass="65233">MSFPIIKENTASTNAPLLPTDIFQLSNASESNGEIFTENDLLEAVKDGDVNRLAAIIASDSVDIHLKISDLNNGSLLHFAAQQGLVGVCHVLVTAGIEIDLLDKEQNTALMLAIVANKNDVVEYLIKAGTTLTIKGTDGMTALHIAAKCGNLSACQLLLQAAVTISNFVNSQDDGGWTPLVWACEHGYVEVANFLIIKGADPCLRDVEHNEALHWAAFSGSSNIVELLLNRGCDVNTVNAHGESPLHIAAREDRYNCIIILLARGANVSLFNKNDETPLDCLSEEGESYDVIALNIKMQAITGTDLKSYRTLLSSDISKGRETNPIQCVNAVDDEPEPRDYVYITKNCKTSDSFSIDTKMNSLHVCSCVERCVTDECECTKLSMKCWYDEEGKLTSDFNFADPPLIFECSEACSCNAITCRNRVVQRGLQQRFQLYKTEKKGWSIKTLRFIPKGSYVCEYVGEILTDIVADQRDDDSYLFDLDNRDTESFCIDAKFYGNFARFINHSCSPNLHPIKVFIDHQDLRFPRIALFAKNDIDAEEELSFDYGHKFWLVKYKSFTCHCGATDCKYSEEAIQETLNSYKQMG</sequence>
<feature type="repeat" description="ANK" evidence="5">
    <location>
        <begin position="72"/>
        <end position="104"/>
    </location>
</feature>
<dbReference type="EMBL" id="JANEYG010000008">
    <property type="protein sequence ID" value="KAJ8921859.1"/>
    <property type="molecule type" value="Genomic_DNA"/>
</dbReference>